<dbReference type="EMBL" id="MWWV01000002">
    <property type="protein sequence ID" value="OZG59137.1"/>
    <property type="molecule type" value="Genomic_DNA"/>
</dbReference>
<dbReference type="Gene3D" id="2.60.40.740">
    <property type="match status" value="4"/>
</dbReference>
<feature type="region of interest" description="Disordered" evidence="1">
    <location>
        <begin position="1111"/>
        <end position="1142"/>
    </location>
</feature>
<gene>
    <name evidence="4" type="ORF">BTIS_0290</name>
</gene>
<dbReference type="Pfam" id="PF12892">
    <property type="entry name" value="FctA"/>
    <property type="match status" value="9"/>
</dbReference>
<keyword evidence="5" id="KW-1185">Reference proteome</keyword>
<dbReference type="RefSeq" id="WP_143248831.1">
    <property type="nucleotide sequence ID" value="NZ_MWWV01000002.1"/>
</dbReference>
<dbReference type="GO" id="GO:0005975">
    <property type="term" value="P:carbohydrate metabolic process"/>
    <property type="evidence" value="ECO:0007669"/>
    <property type="project" value="UniProtKB-ARBA"/>
</dbReference>
<feature type="domain" description="Streptococcal pilin isopeptide linkage" evidence="2">
    <location>
        <begin position="1866"/>
        <end position="1982"/>
    </location>
</feature>
<feature type="compositionally biased region" description="Polar residues" evidence="1">
    <location>
        <begin position="37"/>
        <end position="46"/>
    </location>
</feature>
<dbReference type="InterPro" id="IPR013783">
    <property type="entry name" value="Ig-like_fold"/>
</dbReference>
<dbReference type="Proteomes" id="UP000216444">
    <property type="component" value="Unassembled WGS sequence"/>
</dbReference>
<dbReference type="InterPro" id="IPR008966">
    <property type="entry name" value="Adhesion_dom_sf"/>
</dbReference>
<feature type="domain" description="Streptococcal pilin isopeptide linkage" evidence="2">
    <location>
        <begin position="1091"/>
        <end position="1223"/>
    </location>
</feature>
<feature type="domain" description="Streptococcal pilin isopeptide linkage" evidence="2">
    <location>
        <begin position="2340"/>
        <end position="2477"/>
    </location>
</feature>
<feature type="region of interest" description="Disordered" evidence="1">
    <location>
        <begin position="35"/>
        <end position="78"/>
    </location>
</feature>
<organism evidence="4 5">
    <name type="scientific">Bifidobacterium tissieri</name>
    <dbReference type="NCBI Taxonomy" id="1630162"/>
    <lineage>
        <taxon>Bacteria</taxon>
        <taxon>Bacillati</taxon>
        <taxon>Actinomycetota</taxon>
        <taxon>Actinomycetes</taxon>
        <taxon>Bifidobacteriales</taxon>
        <taxon>Bifidobacteriaceae</taxon>
        <taxon>Bifidobacterium</taxon>
    </lineage>
</organism>
<feature type="compositionally biased region" description="Polar residues" evidence="1">
    <location>
        <begin position="1132"/>
        <end position="1142"/>
    </location>
</feature>
<evidence type="ECO:0000313" key="4">
    <source>
        <dbReference type="EMBL" id="OZG59137.1"/>
    </source>
</evidence>
<proteinExistence type="predicted"/>
<comment type="caution">
    <text evidence="4">The sequence shown here is derived from an EMBL/GenBank/DDBJ whole genome shotgun (WGS) entry which is preliminary data.</text>
</comment>
<dbReference type="Gene3D" id="2.60.40.10">
    <property type="entry name" value="Immunoglobulins"/>
    <property type="match status" value="1"/>
</dbReference>
<feature type="region of interest" description="Disordered" evidence="1">
    <location>
        <begin position="458"/>
        <end position="487"/>
    </location>
</feature>
<dbReference type="Pfam" id="PF17802">
    <property type="entry name" value="SpaA"/>
    <property type="match status" value="1"/>
</dbReference>
<dbReference type="Gene3D" id="2.60.40.3050">
    <property type="match status" value="9"/>
</dbReference>
<name>A0A261FIZ8_9BIFI</name>
<dbReference type="InterPro" id="IPR022464">
    <property type="entry name" value="Strep_pil_isopept_link"/>
</dbReference>
<feature type="domain" description="SpaA-like prealbumin fold" evidence="3">
    <location>
        <begin position="951"/>
        <end position="1051"/>
    </location>
</feature>
<protein>
    <submittedName>
        <fullName evidence="4">T surface-antigen of pili</fullName>
    </submittedName>
</protein>
<sequence>MLRKPMCRLIVVFLTVVVMLATGVNIVPEAFGETTDDAASSETVQSPDPLESADAGIPSTSNSSNSNDVSQGGQEVTGNSKSEIRVNLFKDANHQQPLENTDKVQVGDTIYGHIVWDWDESEKPTIGDNIRYYTFPKNITVKDVGSEKNPKNLYDARGNLAGGWWITNGVVYGKWNEDWLKANPTDVESFVNFDFTLNDDGSNSGDKVVIDFGTKGEDITVNIDKSKIEGSKTYTINADGTVTFTVNVKPKFDVKNMVVTDTLGTNFNFVKGSFKLDGKSLDNVTINGQNATVNLGDLKANAKNGYKLTYTATLTDEAKKLLAEGKLSQNDSKNTAEWSWTGSETPGKAETTPYLNYQMIDKSNGSLDGDRGIKWIVNLNNGNYKADMGGYTFTDTLKDGHHYTGTYQVYKGNDWSNPVASGTLDGTAKSFTYTFPNDAGHEQYHIVYYTALDDPSSQGTVSNGATITPPGNDPTKPDGSDDGTYTPQDTNTYITKTLDSNTAASNGLATWSSVIATSKMSGFTDPKKITFTDKLSEPSGTKATFTFYGEPILALADGTKLVKDTDYTLKFNSANDTMTITFKGDKVGSAIGQQDIKVTYTTVCDRTPGTYDNKASVKFNGVTKSAEADYTIDDDNLVSKTGSMKWDKDFDWSKVDSSEKTKGAWIATWKVTVNEDNDPYNGAGKVDLKGQPIVVTDTLPQGMRYIPAGAGYDGKYTVQAGWWPGALQNQSLDAVKSESDGRITFTIPTKAVVQNADGSDKAYAVLTYSTAAKGTGEGVNFTNSVDAQSGSTHLGTDSSTVKGKNTVIDKAAQQIKDLNHVRYTISVNPESADLIKDSDTITLSDVMDAKGTFMPSSLKITNVGTGETVVVPVTLEDVTDKDGNPTQKLTITLPDSTALKVVYDVKPTGKPGDKVTLSNTASLKGVAGGSSTNEKKWTITNASAGTEGASGTVTVTKVDADDLSRYLQGAEFALYQVDMDKLSGTKVTFEQVKNASNKVQAKTTNANGMLTFGSADNPLANNTLYYFTETKAPNGYELDSAPHYFMIPSGNASDADTALARAKGFGLAVSSNTSFTATDARIPNPATASVTLGKQLSGRAWDDDDQFTFQLSPDEEDSKDVTEDEVKAAMPESTTATVRKTGTGADGSSTAFSFGDFTFSKTGTYAYTVKETGNGGNGLTLDTRTAKVVFTVTKNAVGDLVATSKITGLDDVRGTQTFKNTYTPTSAKASNNIKVQKDLWGTWKDGYSFEFRLEPSSDTPDAPLATEADERQGYTSLTVTDGEVHAFPDITYTKAGVYHYNIYEHTPPDAERIPGIDYSNALYHVAVTVSDDGAGKLSIDPDKGVVMTKVSNDDGSDYKNPDKPIAYNKAWFQNAFDAESINLSLLAIKNYTDKTGSKPLTDGMFSFTLTGNDKAPMPNGVRPGGSVTATVTSDGAVSFPSIKYTTFDDGDKTYTYTLKENAPAGAVTSDDGKTATLNGMTYDLTVYTIKVELSNEVIDGQATLVSKTTTLDAQGNPIDASKLDQGRPVFSNTYDLTPATASVAGQKTLTGRDMDANERFTFQLAAAADDTAEAKAARDGLADDSIVFGDDKASETMTATVTGAQDGVASGFTFDGIHFTKPGVFKFRISETGDVKAGTTKDTHVSYATVTVKDNGTGGLVTDIAYDNTDATTESDRNVSDKTAFTNTYGASGRVFFLLHKKLTAASGAIAPTLKAGMFTFGLYQGEGAENKTPIQTKSNIVPDGGEASGHIVFDDIIYTPESLKQAVADGYATYDATAKNWTLTYTVAELDGSDQPVTQGYSKDGIVYDATTRKVIVTVRDMGNGTLGVGYRVSDGDVSTDDDPDSEEAAFNNVYTPSPATAQLYAQKTLSGRDWQDGDSFTFRMQAISGTLVDGSAVAKGSMPMPDGASDGVLTREATNGNAFSFGEMTFAKPGTYLYNIDEIQPENPLPGVSYSTDLYRATVTVTDDGKGTLSSSVKLERVEKGADVETRKASSKTASKKTASSAKRVAVTTMRTVKIKATDNNEPVAQITNVYDALLHNWSPKVRKQYVDNSGGNPLTAGKFTFKLVPIDGAPLHVIGDDGSIADVDELTTKNTANGEASFKDIRFTDKDLGANGSAKTYAYRVSEIAGDEHGMSYDKAVYTFEITVGRDTGGLLAVTQVVKDADGNVVTDADGTDVAMPRFSNTYTPQPVKVRLKARKTLRGGTLKAGQFSFKLYHGFQFGDPKGQSFTAEAFQTKTNDADGDVSFDELTFYQVGSTYYSLIEDVPDGAVNNVKDGVTYKDTWNYVKVTVTLDKQTGELKATVTDMDTGSDTTQFTNTYDAAGSVTFYTRKIFENIDGTAHEIPEDAFDFTLYEGNVNAADGSAKPLQTKTVPASTTGNSFVTFDTIVFGMDDLRNADGTYAKSKTFTYSVKENIPAENDPKHLAGATYDEQSHTYQVTVTDNGAGKLTTRVEVDGEYGGDSKIIPVITNRYSAVLLPNTGSDVTMFDWRLSGGLLVALAAGALALVHASRKRGGLSM</sequence>
<feature type="domain" description="Streptococcal pilin isopeptide linkage" evidence="2">
    <location>
        <begin position="1544"/>
        <end position="1689"/>
    </location>
</feature>
<feature type="domain" description="Streptococcal pilin isopeptide linkage" evidence="2">
    <location>
        <begin position="1389"/>
        <end position="1535"/>
    </location>
</feature>
<dbReference type="InterPro" id="IPR041033">
    <property type="entry name" value="SpaA_PFL_dom_1"/>
</dbReference>
<feature type="domain" description="Streptococcal pilin isopeptide linkage" evidence="2">
    <location>
        <begin position="2199"/>
        <end position="2325"/>
    </location>
</feature>
<feature type="domain" description="Streptococcal pilin isopeptide linkage" evidence="2">
    <location>
        <begin position="1233"/>
        <end position="1343"/>
    </location>
</feature>
<evidence type="ECO:0000313" key="5">
    <source>
        <dbReference type="Proteomes" id="UP000216444"/>
    </source>
</evidence>
<dbReference type="NCBIfam" id="TIGR03786">
    <property type="entry name" value="strep_pil_rpt"/>
    <property type="match status" value="5"/>
</dbReference>
<feature type="domain" description="Streptococcal pilin isopeptide linkage" evidence="2">
    <location>
        <begin position="1700"/>
        <end position="1857"/>
    </location>
</feature>
<dbReference type="SUPFAM" id="SSF49401">
    <property type="entry name" value="Bacterial adhesins"/>
    <property type="match status" value="3"/>
</dbReference>
<reference evidence="4 5" key="1">
    <citation type="journal article" date="2017" name="BMC Genomics">
        <title>Comparative genomic and phylogenomic analyses of the Bifidobacteriaceae family.</title>
        <authorList>
            <person name="Lugli G.A."/>
            <person name="Milani C."/>
            <person name="Turroni F."/>
            <person name="Duranti S."/>
            <person name="Mancabelli L."/>
            <person name="Mangifesta M."/>
            <person name="Ferrario C."/>
            <person name="Modesto M."/>
            <person name="Mattarelli P."/>
            <person name="Jiri K."/>
            <person name="van Sinderen D."/>
            <person name="Ventura M."/>
        </authorList>
    </citation>
    <scope>NUCLEOTIDE SEQUENCE [LARGE SCALE GENOMIC DNA]</scope>
    <source>
        <strain evidence="4 5">DSM 100201</strain>
    </source>
</reference>
<accession>A0A261FIZ8</accession>
<evidence type="ECO:0000259" key="2">
    <source>
        <dbReference type="Pfam" id="PF12892"/>
    </source>
</evidence>
<dbReference type="InterPro" id="IPR038174">
    <property type="entry name" value="Strep_pil_link_sf"/>
</dbReference>
<feature type="compositionally biased region" description="Polar residues" evidence="1">
    <location>
        <begin position="68"/>
        <end position="78"/>
    </location>
</feature>
<evidence type="ECO:0000259" key="3">
    <source>
        <dbReference type="Pfam" id="PF17802"/>
    </source>
</evidence>
<feature type="domain" description="Streptococcal pilin isopeptide linkage" evidence="2">
    <location>
        <begin position="2047"/>
        <end position="2191"/>
    </location>
</feature>
<evidence type="ECO:0000256" key="1">
    <source>
        <dbReference type="SAM" id="MobiDB-lite"/>
    </source>
</evidence>